<feature type="transmembrane region" description="Helical" evidence="6">
    <location>
        <begin position="153"/>
        <end position="172"/>
    </location>
</feature>
<evidence type="ECO:0000256" key="3">
    <source>
        <dbReference type="ARBA" id="ARBA00022692"/>
    </source>
</evidence>
<accession>X0WUG2</accession>
<keyword evidence="3 6" id="KW-0812">Transmembrane</keyword>
<sequence length="173" mass="18147">MAIPYSLRPNPLLFIAFVGAMAAVNADTWSTDIGILSPSPPRLITSGRRVAPGTSGAISLLGTIAALLGALLIGLLALAQMGTTPQIGERCLRLASLAALGRLAGSLFDSLLGATVQGIYYCEAWGKETESPLHRCGRKARQLRGWRWLDNDVVNFLCSVAGSLVAAVGWALS</sequence>
<comment type="caution">
    <text evidence="7">The sequence shown here is derived from an EMBL/GenBank/DDBJ whole genome shotgun (WGS) entry which is preliminary data.</text>
</comment>
<comment type="subcellular location">
    <subcellularLocation>
        <location evidence="1">Membrane</location>
        <topology evidence="1">Multi-pass membrane protein</topology>
    </subcellularLocation>
</comment>
<dbReference type="PANTHER" id="PTHR13353">
    <property type="entry name" value="TRANSMEMBRANE PROTEIN 19"/>
    <property type="match status" value="1"/>
</dbReference>
<dbReference type="InterPro" id="IPR002794">
    <property type="entry name" value="DUF92_TMEM19"/>
</dbReference>
<gene>
    <name evidence="7" type="ORF">S01H1_48150</name>
</gene>
<evidence type="ECO:0000256" key="4">
    <source>
        <dbReference type="ARBA" id="ARBA00022989"/>
    </source>
</evidence>
<keyword evidence="4 6" id="KW-1133">Transmembrane helix</keyword>
<evidence type="ECO:0000256" key="1">
    <source>
        <dbReference type="ARBA" id="ARBA00004141"/>
    </source>
</evidence>
<dbReference type="EMBL" id="BARS01030915">
    <property type="protein sequence ID" value="GAG26842.1"/>
    <property type="molecule type" value="Genomic_DNA"/>
</dbReference>
<dbReference type="PANTHER" id="PTHR13353:SF5">
    <property type="entry name" value="TRANSMEMBRANE PROTEIN 19"/>
    <property type="match status" value="1"/>
</dbReference>
<dbReference type="Pfam" id="PF01940">
    <property type="entry name" value="DUF92"/>
    <property type="match status" value="1"/>
</dbReference>
<protein>
    <recommendedName>
        <fullName evidence="8">DUF92 domain-containing protein</fullName>
    </recommendedName>
</protein>
<evidence type="ECO:0000256" key="2">
    <source>
        <dbReference type="ARBA" id="ARBA00009012"/>
    </source>
</evidence>
<evidence type="ECO:0008006" key="8">
    <source>
        <dbReference type="Google" id="ProtNLM"/>
    </source>
</evidence>
<name>X0WUG2_9ZZZZ</name>
<keyword evidence="5 6" id="KW-0472">Membrane</keyword>
<feature type="transmembrane region" description="Helical" evidence="6">
    <location>
        <begin position="57"/>
        <end position="79"/>
    </location>
</feature>
<evidence type="ECO:0000256" key="6">
    <source>
        <dbReference type="SAM" id="Phobius"/>
    </source>
</evidence>
<evidence type="ECO:0000313" key="7">
    <source>
        <dbReference type="EMBL" id="GAG26842.1"/>
    </source>
</evidence>
<dbReference type="AlphaFoldDB" id="X0WUG2"/>
<dbReference type="GO" id="GO:0016020">
    <property type="term" value="C:membrane"/>
    <property type="evidence" value="ECO:0007669"/>
    <property type="project" value="UniProtKB-SubCell"/>
</dbReference>
<organism evidence="7">
    <name type="scientific">marine sediment metagenome</name>
    <dbReference type="NCBI Taxonomy" id="412755"/>
    <lineage>
        <taxon>unclassified sequences</taxon>
        <taxon>metagenomes</taxon>
        <taxon>ecological metagenomes</taxon>
    </lineage>
</organism>
<reference evidence="7" key="1">
    <citation type="journal article" date="2014" name="Front. Microbiol.">
        <title>High frequency of phylogenetically diverse reductive dehalogenase-homologous genes in deep subseafloor sedimentary metagenomes.</title>
        <authorList>
            <person name="Kawai M."/>
            <person name="Futagami T."/>
            <person name="Toyoda A."/>
            <person name="Takaki Y."/>
            <person name="Nishi S."/>
            <person name="Hori S."/>
            <person name="Arai W."/>
            <person name="Tsubouchi T."/>
            <person name="Morono Y."/>
            <person name="Uchiyama I."/>
            <person name="Ito T."/>
            <person name="Fujiyama A."/>
            <person name="Inagaki F."/>
            <person name="Takami H."/>
        </authorList>
    </citation>
    <scope>NUCLEOTIDE SEQUENCE</scope>
    <source>
        <strain evidence="7">Expedition CK06-06</strain>
    </source>
</reference>
<comment type="similarity">
    <text evidence="2">Belongs to the TMEM19 family.</text>
</comment>
<evidence type="ECO:0000256" key="5">
    <source>
        <dbReference type="ARBA" id="ARBA00023136"/>
    </source>
</evidence>
<proteinExistence type="inferred from homology"/>